<organism evidence="1 2">
    <name type="scientific">Desulfovibrio desulfuricans</name>
    <dbReference type="NCBI Taxonomy" id="876"/>
    <lineage>
        <taxon>Bacteria</taxon>
        <taxon>Pseudomonadati</taxon>
        <taxon>Thermodesulfobacteriota</taxon>
        <taxon>Desulfovibrionia</taxon>
        <taxon>Desulfovibrionales</taxon>
        <taxon>Desulfovibrionaceae</taxon>
        <taxon>Desulfovibrio</taxon>
    </lineage>
</organism>
<accession>A0A4P7UFZ1</accession>
<dbReference type="RefSeq" id="WP_136399198.1">
    <property type="nucleotide sequence ID" value="NZ_CP036295.1"/>
</dbReference>
<evidence type="ECO:0000313" key="1">
    <source>
        <dbReference type="EMBL" id="QCC84993.1"/>
    </source>
</evidence>
<dbReference type="OrthoDB" id="5456715at2"/>
<evidence type="ECO:0000313" key="2">
    <source>
        <dbReference type="Proteomes" id="UP000297065"/>
    </source>
</evidence>
<dbReference type="Proteomes" id="UP000297065">
    <property type="component" value="Chromosome"/>
</dbReference>
<gene>
    <name evidence="1" type="ORF">DDIC_03675</name>
</gene>
<name>A0A4P7UFZ1_DESDE</name>
<dbReference type="AlphaFoldDB" id="A0A4P7UFZ1"/>
<dbReference type="EMBL" id="CP036295">
    <property type="protein sequence ID" value="QCC84993.1"/>
    <property type="molecule type" value="Genomic_DNA"/>
</dbReference>
<proteinExistence type="predicted"/>
<sequence length="130" mass="15209">MYGSIPATVFRDGTPQQLTDEQEVLKREIYDRMNPRRRKFVDRIGYDNWDPFQKPNEPLDMRTDVSQRTTQQLVNAFLKDAAQKGPYGNAYSKGATECALGVVNRDEKYMGIFDFCRWYYDLLKKEGHIA</sequence>
<reference evidence="1 2" key="1">
    <citation type="submission" date="2019-02" db="EMBL/GenBank/DDBJ databases">
        <title>Complete Genome Sequence of Desulfovibrio desulfuricans IC1, a Sulfonate Utilizing Anaerobe.</title>
        <authorList>
            <person name="Day L.A."/>
            <person name="De Leon K.B."/>
            <person name="Wall J.D."/>
        </authorList>
    </citation>
    <scope>NUCLEOTIDE SEQUENCE [LARGE SCALE GENOMIC DNA]</scope>
    <source>
        <strain evidence="1 2">IC1</strain>
    </source>
</reference>
<protein>
    <submittedName>
        <fullName evidence="1">Uncharacterized protein</fullName>
    </submittedName>
</protein>